<dbReference type="EMBL" id="CAXAMN010000348">
    <property type="protein sequence ID" value="CAK8988033.1"/>
    <property type="molecule type" value="Genomic_DNA"/>
</dbReference>
<dbReference type="InterPro" id="IPR036028">
    <property type="entry name" value="SH3-like_dom_sf"/>
</dbReference>
<evidence type="ECO:0000313" key="2">
    <source>
        <dbReference type="EMBL" id="CAK8988033.1"/>
    </source>
</evidence>
<evidence type="ECO:0000313" key="1">
    <source>
        <dbReference type="EMBL" id="CAK8987975.1"/>
    </source>
</evidence>
<reference evidence="1 3" key="1">
    <citation type="submission" date="2024-02" db="EMBL/GenBank/DDBJ databases">
        <authorList>
            <person name="Chen Y."/>
            <person name="Shah S."/>
            <person name="Dougan E. K."/>
            <person name="Thang M."/>
            <person name="Chan C."/>
        </authorList>
    </citation>
    <scope>NUCLEOTIDE SEQUENCE [LARGE SCALE GENOMIC DNA]</scope>
</reference>
<name>A0ABP0HD69_9DINO</name>
<dbReference type="EMBL" id="CAXAMN010000337">
    <property type="protein sequence ID" value="CAK8987975.1"/>
    <property type="molecule type" value="Genomic_DNA"/>
</dbReference>
<proteinExistence type="predicted"/>
<dbReference type="Proteomes" id="UP001642484">
    <property type="component" value="Unassembled WGS sequence"/>
</dbReference>
<sequence>MEPDRMEGTGVKGQRVLFDVLKERSSASFHRHVQDTKPPGCAWQSLAMALHNGFGHQDVDKASKSGELLELERELRRLLVHSYQALSPKELRFVAEAKLQCELSFFKHAGYLEVEETLQHWKWYLYCLTFDSHSFTESSLKGWSVVPRTPLKGAFVVRMPLDSVDLAIFAQLLDVQILLFQLFQPALRFGAGETLHLLTHGGLWAPLLSSKQWLQEKSDLCGSVVEIDRLGGPLAHLAGKSACILSYDVENDCHIAATCNTRFPLKSVQISRILARPEDGLVTHGRCVSRMRGTAFRGIPDSSIDFQILSYLIRLDVGQRLDDLHEELAGRCRRPVSDYCTPNKHVPSGHPNELCTSTLPLQQVLEMLSEGTKVWTKCLAAVGPKRDKAAEFLTCRIQDFICLEKALDEDPLAFLAHTASDPQAKQISMDIVCSWLVLEDYLPRQAHPRSHELLELREGDAVLVSERQTAKWHGWARGRRLQTSEESRKKEGLFPMAVLRPRLWIAKIESRKELPNKSD</sequence>
<organism evidence="1 3">
    <name type="scientific">Durusdinium trenchii</name>
    <dbReference type="NCBI Taxonomy" id="1381693"/>
    <lineage>
        <taxon>Eukaryota</taxon>
        <taxon>Sar</taxon>
        <taxon>Alveolata</taxon>
        <taxon>Dinophyceae</taxon>
        <taxon>Suessiales</taxon>
        <taxon>Symbiodiniaceae</taxon>
        <taxon>Durusdinium</taxon>
    </lineage>
</organism>
<dbReference type="SUPFAM" id="SSF50044">
    <property type="entry name" value="SH3-domain"/>
    <property type="match status" value="1"/>
</dbReference>
<protein>
    <submittedName>
        <fullName evidence="1">Uncharacterized protein</fullName>
    </submittedName>
</protein>
<accession>A0ABP0HD69</accession>
<comment type="caution">
    <text evidence="1">The sequence shown here is derived from an EMBL/GenBank/DDBJ whole genome shotgun (WGS) entry which is preliminary data.</text>
</comment>
<evidence type="ECO:0000313" key="3">
    <source>
        <dbReference type="Proteomes" id="UP001642484"/>
    </source>
</evidence>
<keyword evidence="3" id="KW-1185">Reference proteome</keyword>
<gene>
    <name evidence="1" type="ORF">CCMP2556_LOCUS1080</name>
    <name evidence="2" type="ORF">CCMP2556_LOCUS1103</name>
</gene>